<dbReference type="Proteomes" id="UP000504714">
    <property type="component" value="Unassembled WGS sequence"/>
</dbReference>
<evidence type="ECO:0000256" key="1">
    <source>
        <dbReference type="SAM" id="Phobius"/>
    </source>
</evidence>
<reference evidence="3 4" key="1">
    <citation type="submission" date="2020-06" db="EMBL/GenBank/DDBJ databases">
        <title>The genome sequence of Candidatus Regiella insecticola strain Tut.</title>
        <authorList>
            <person name="Nikoh N."/>
            <person name="Tsuchida T."/>
            <person name="Koga R."/>
            <person name="Oshima K."/>
            <person name="Hattori M."/>
            <person name="Fukatsu T."/>
        </authorList>
    </citation>
    <scope>NUCLEOTIDE SEQUENCE [LARGE SCALE GENOMIC DNA]</scope>
    <source>
        <strain evidence="3 4">Tut</strain>
    </source>
</reference>
<evidence type="ECO:0000313" key="3">
    <source>
        <dbReference type="EMBL" id="GFN46955.1"/>
    </source>
</evidence>
<sequence length="115" mass="12475">MKKFTVCLKALPILLLSTSALAWFGDIRSYDKFKCKYQMNSFGHKVEVCELIRTPPVSASAPVSKMTVAAVAITITVATIAVVMVTVVTVMATVAIVVTNFSTFNSVFAKLSTHR</sequence>
<keyword evidence="2" id="KW-0732">Signal</keyword>
<proteinExistence type="predicted"/>
<accession>A0A6L2ZRE1</accession>
<feature type="transmembrane region" description="Helical" evidence="1">
    <location>
        <begin position="68"/>
        <end position="101"/>
    </location>
</feature>
<keyword evidence="1" id="KW-0472">Membrane</keyword>
<gene>
    <name evidence="3" type="ORF">RINTU1_27810</name>
</gene>
<protein>
    <submittedName>
        <fullName evidence="3">Uncharacterized protein</fullName>
    </submittedName>
</protein>
<dbReference type="AlphaFoldDB" id="A0A6L2ZRE1"/>
<organism evidence="3 4">
    <name type="scientific">Candidatus Regiella insecticola</name>
    <dbReference type="NCBI Taxonomy" id="138073"/>
    <lineage>
        <taxon>Bacteria</taxon>
        <taxon>Pseudomonadati</taxon>
        <taxon>Pseudomonadota</taxon>
        <taxon>Gammaproteobacteria</taxon>
        <taxon>Enterobacterales</taxon>
        <taxon>Enterobacteriaceae</taxon>
        <taxon>aphid secondary symbionts</taxon>
        <taxon>Candidatus Regiella</taxon>
    </lineage>
</organism>
<name>A0A6L2ZRE1_9ENTR</name>
<evidence type="ECO:0000256" key="2">
    <source>
        <dbReference type="SAM" id="SignalP"/>
    </source>
</evidence>
<keyword evidence="1" id="KW-1133">Transmembrane helix</keyword>
<feature type="chain" id="PRO_5026743173" evidence="2">
    <location>
        <begin position="23"/>
        <end position="115"/>
    </location>
</feature>
<keyword evidence="1" id="KW-0812">Transmembrane</keyword>
<evidence type="ECO:0000313" key="4">
    <source>
        <dbReference type="Proteomes" id="UP000504714"/>
    </source>
</evidence>
<comment type="caution">
    <text evidence="3">The sequence shown here is derived from an EMBL/GenBank/DDBJ whole genome shotgun (WGS) entry which is preliminary data.</text>
</comment>
<dbReference type="EMBL" id="BLXO01000006">
    <property type="protein sequence ID" value="GFN46955.1"/>
    <property type="molecule type" value="Genomic_DNA"/>
</dbReference>
<feature type="signal peptide" evidence="2">
    <location>
        <begin position="1"/>
        <end position="22"/>
    </location>
</feature>